<dbReference type="InterPro" id="IPR000551">
    <property type="entry name" value="MerR-type_HTH_dom"/>
</dbReference>
<dbReference type="InterPro" id="IPR047057">
    <property type="entry name" value="MerR_fam"/>
</dbReference>
<evidence type="ECO:0000256" key="2">
    <source>
        <dbReference type="ARBA" id="ARBA00023125"/>
    </source>
</evidence>
<keyword evidence="1" id="KW-0805">Transcription regulation</keyword>
<evidence type="ECO:0000313" key="6">
    <source>
        <dbReference type="Proteomes" id="UP001165542"/>
    </source>
</evidence>
<gene>
    <name evidence="5" type="ORF">LLY24_07800</name>
</gene>
<dbReference type="Pfam" id="PF13411">
    <property type="entry name" value="MerR_1"/>
    <property type="match status" value="1"/>
</dbReference>
<accession>A0ABT2ECC5</accession>
<sequence>MTTTLRKEAMTIGALAKAAGCKPETIRYYEQIGLLDAPSRTEGGQRRYANATLQRMLFIRHARDFGFSIEAVRELLQMSDRPTLGCAEVDALATRHLEEVERRITRLTALRDELRRTLAQCAGGKVKNCRVIEALSDHRLCEHQLDDRDDARNPTV</sequence>
<protein>
    <submittedName>
        <fullName evidence="5">Helix-turn-helix domain-containing protein</fullName>
    </submittedName>
</protein>
<name>A0ABT2ECC5_9GAMM</name>
<dbReference type="PANTHER" id="PTHR30204">
    <property type="entry name" value="REDOX-CYCLING DRUG-SENSING TRANSCRIPTIONAL ACTIVATOR SOXR"/>
    <property type="match status" value="1"/>
</dbReference>
<evidence type="ECO:0000259" key="4">
    <source>
        <dbReference type="PROSITE" id="PS50937"/>
    </source>
</evidence>
<proteinExistence type="predicted"/>
<reference evidence="5" key="1">
    <citation type="submission" date="2021-11" db="EMBL/GenBank/DDBJ databases">
        <title>Halomonas sp., isolated from a coastal aquaculture zone in Dongshan Bay.</title>
        <authorList>
            <person name="Lin W."/>
        </authorList>
    </citation>
    <scope>NUCLEOTIDE SEQUENCE</scope>
    <source>
        <strain evidence="5">Yzlin-01</strain>
    </source>
</reference>
<dbReference type="RefSeq" id="WP_259035724.1">
    <property type="nucleotide sequence ID" value="NZ_JAJISC010000003.1"/>
</dbReference>
<dbReference type="PROSITE" id="PS50937">
    <property type="entry name" value="HTH_MERR_2"/>
    <property type="match status" value="1"/>
</dbReference>
<keyword evidence="3" id="KW-0804">Transcription</keyword>
<keyword evidence="2" id="KW-0238">DNA-binding</keyword>
<dbReference type="PROSITE" id="PS00552">
    <property type="entry name" value="HTH_MERR_1"/>
    <property type="match status" value="1"/>
</dbReference>
<dbReference type="SUPFAM" id="SSF46955">
    <property type="entry name" value="Putative DNA-binding domain"/>
    <property type="match status" value="1"/>
</dbReference>
<evidence type="ECO:0000256" key="1">
    <source>
        <dbReference type="ARBA" id="ARBA00023015"/>
    </source>
</evidence>
<keyword evidence="6" id="KW-1185">Reference proteome</keyword>
<comment type="caution">
    <text evidence="5">The sequence shown here is derived from an EMBL/GenBank/DDBJ whole genome shotgun (WGS) entry which is preliminary data.</text>
</comment>
<evidence type="ECO:0000256" key="3">
    <source>
        <dbReference type="ARBA" id="ARBA00023163"/>
    </source>
</evidence>
<dbReference type="PRINTS" id="PR00040">
    <property type="entry name" value="HTHMERR"/>
</dbReference>
<dbReference type="CDD" id="cd04785">
    <property type="entry name" value="HTH_CadR-PbrR-like"/>
    <property type="match status" value="1"/>
</dbReference>
<dbReference type="EMBL" id="JAJISC010000003">
    <property type="protein sequence ID" value="MCS2609218.1"/>
    <property type="molecule type" value="Genomic_DNA"/>
</dbReference>
<feature type="domain" description="HTH merR-type" evidence="4">
    <location>
        <begin position="9"/>
        <end position="78"/>
    </location>
</feature>
<evidence type="ECO:0000313" key="5">
    <source>
        <dbReference type="EMBL" id="MCS2609218.1"/>
    </source>
</evidence>
<organism evidence="5 6">
    <name type="scientific">Halomonas dongshanensis</name>
    <dbReference type="NCBI Taxonomy" id="2890835"/>
    <lineage>
        <taxon>Bacteria</taxon>
        <taxon>Pseudomonadati</taxon>
        <taxon>Pseudomonadota</taxon>
        <taxon>Gammaproteobacteria</taxon>
        <taxon>Oceanospirillales</taxon>
        <taxon>Halomonadaceae</taxon>
        <taxon>Halomonas</taxon>
    </lineage>
</organism>
<dbReference type="Gene3D" id="1.10.1660.10">
    <property type="match status" value="1"/>
</dbReference>
<dbReference type="InterPro" id="IPR009061">
    <property type="entry name" value="DNA-bd_dom_put_sf"/>
</dbReference>
<dbReference type="SMART" id="SM00422">
    <property type="entry name" value="HTH_MERR"/>
    <property type="match status" value="1"/>
</dbReference>
<dbReference type="PANTHER" id="PTHR30204:SF94">
    <property type="entry name" value="HEAVY METAL-DEPENDENT TRANSCRIPTIONAL REGULATOR HI_0293-RELATED"/>
    <property type="match status" value="1"/>
</dbReference>
<dbReference type="Proteomes" id="UP001165542">
    <property type="component" value="Unassembled WGS sequence"/>
</dbReference>